<proteinExistence type="predicted"/>
<evidence type="ECO:0000313" key="2">
    <source>
        <dbReference type="Proteomes" id="UP001227268"/>
    </source>
</evidence>
<gene>
    <name evidence="1" type="ORF">QFC21_006383</name>
</gene>
<name>A0ACC2V4K1_9TREE</name>
<sequence>MLNTLRALADHGFMEVKFGVITVERDPKEGADDGKSTMTGRRFGSMAVLSHDKKSSFWRTDDWNGSVLTPAGASELLEALTARKSVRAEDSAKALTDVPPTLDPTLSVLTFGEIPYNLSSMANFHSYMGAGSGTVIPDLPRDPAPNASLATASDSMPK</sequence>
<comment type="caution">
    <text evidence="1">The sequence shown here is derived from an EMBL/GenBank/DDBJ whole genome shotgun (WGS) entry which is preliminary data.</text>
</comment>
<keyword evidence="2" id="KW-1185">Reference proteome</keyword>
<protein>
    <submittedName>
        <fullName evidence="1">Uncharacterized protein</fullName>
    </submittedName>
</protein>
<dbReference type="Proteomes" id="UP001227268">
    <property type="component" value="Unassembled WGS sequence"/>
</dbReference>
<accession>A0ACC2V4K1</accession>
<reference evidence="1" key="1">
    <citation type="submission" date="2023-04" db="EMBL/GenBank/DDBJ databases">
        <title>Draft Genome sequencing of Naganishia species isolated from polar environments using Oxford Nanopore Technology.</title>
        <authorList>
            <person name="Leo P."/>
            <person name="Venkateswaran K."/>
        </authorList>
    </citation>
    <scope>NUCLEOTIDE SEQUENCE</scope>
    <source>
        <strain evidence="1">MNA-CCFEE 5423</strain>
    </source>
</reference>
<dbReference type="EMBL" id="JASBWT010000030">
    <property type="protein sequence ID" value="KAJ9093542.1"/>
    <property type="molecule type" value="Genomic_DNA"/>
</dbReference>
<organism evidence="1 2">
    <name type="scientific">Naganishia friedmannii</name>
    <dbReference type="NCBI Taxonomy" id="89922"/>
    <lineage>
        <taxon>Eukaryota</taxon>
        <taxon>Fungi</taxon>
        <taxon>Dikarya</taxon>
        <taxon>Basidiomycota</taxon>
        <taxon>Agaricomycotina</taxon>
        <taxon>Tremellomycetes</taxon>
        <taxon>Filobasidiales</taxon>
        <taxon>Filobasidiaceae</taxon>
        <taxon>Naganishia</taxon>
    </lineage>
</organism>
<evidence type="ECO:0000313" key="1">
    <source>
        <dbReference type="EMBL" id="KAJ9093542.1"/>
    </source>
</evidence>